<keyword evidence="3" id="KW-1185">Reference proteome</keyword>
<name>A0ABQ8T9Y0_PERAM</name>
<sequence>MRKEDTSLCFMYESHVAESSAMSLLTRLLVLLALELLAQSSNAECSLGNVRDNTRWIDSEGRLKHFNYNNSNTFNRDNDDDGSRLEASCSEHPDYEDDEYNSLCNCIFYNSKFNSDQFTYC</sequence>
<feature type="chain" id="PRO_5045317921" evidence="1">
    <location>
        <begin position="44"/>
        <end position="121"/>
    </location>
</feature>
<evidence type="ECO:0000313" key="3">
    <source>
        <dbReference type="Proteomes" id="UP001148838"/>
    </source>
</evidence>
<evidence type="ECO:0000256" key="1">
    <source>
        <dbReference type="SAM" id="SignalP"/>
    </source>
</evidence>
<accession>A0ABQ8T9Y0</accession>
<dbReference type="Proteomes" id="UP001148838">
    <property type="component" value="Unassembled WGS sequence"/>
</dbReference>
<protein>
    <submittedName>
        <fullName evidence="2">Uncharacterized protein</fullName>
    </submittedName>
</protein>
<gene>
    <name evidence="2" type="ORF">ANN_04972</name>
</gene>
<organism evidence="2 3">
    <name type="scientific">Periplaneta americana</name>
    <name type="common">American cockroach</name>
    <name type="synonym">Blatta americana</name>
    <dbReference type="NCBI Taxonomy" id="6978"/>
    <lineage>
        <taxon>Eukaryota</taxon>
        <taxon>Metazoa</taxon>
        <taxon>Ecdysozoa</taxon>
        <taxon>Arthropoda</taxon>
        <taxon>Hexapoda</taxon>
        <taxon>Insecta</taxon>
        <taxon>Pterygota</taxon>
        <taxon>Neoptera</taxon>
        <taxon>Polyneoptera</taxon>
        <taxon>Dictyoptera</taxon>
        <taxon>Blattodea</taxon>
        <taxon>Blattoidea</taxon>
        <taxon>Blattidae</taxon>
        <taxon>Blattinae</taxon>
        <taxon>Periplaneta</taxon>
    </lineage>
</organism>
<reference evidence="2 3" key="1">
    <citation type="journal article" date="2022" name="Allergy">
        <title>Genome assembly and annotation of Periplaneta americana reveal a comprehensive cockroach allergen profile.</title>
        <authorList>
            <person name="Wang L."/>
            <person name="Xiong Q."/>
            <person name="Saelim N."/>
            <person name="Wang L."/>
            <person name="Nong W."/>
            <person name="Wan A.T."/>
            <person name="Shi M."/>
            <person name="Liu X."/>
            <person name="Cao Q."/>
            <person name="Hui J.H.L."/>
            <person name="Sookrung N."/>
            <person name="Leung T.F."/>
            <person name="Tungtrongchitr A."/>
            <person name="Tsui S.K.W."/>
        </authorList>
    </citation>
    <scope>NUCLEOTIDE SEQUENCE [LARGE SCALE GENOMIC DNA]</scope>
    <source>
        <strain evidence="2">PWHHKU_190912</strain>
    </source>
</reference>
<evidence type="ECO:0000313" key="2">
    <source>
        <dbReference type="EMBL" id="KAJ4443304.1"/>
    </source>
</evidence>
<feature type="signal peptide" evidence="1">
    <location>
        <begin position="1"/>
        <end position="43"/>
    </location>
</feature>
<comment type="caution">
    <text evidence="2">The sequence shown here is derived from an EMBL/GenBank/DDBJ whole genome shotgun (WGS) entry which is preliminary data.</text>
</comment>
<dbReference type="EMBL" id="JAJSOF020000013">
    <property type="protein sequence ID" value="KAJ4443304.1"/>
    <property type="molecule type" value="Genomic_DNA"/>
</dbReference>
<keyword evidence="1" id="KW-0732">Signal</keyword>
<proteinExistence type="predicted"/>